<accession>A0A8X6MVC2</accession>
<reference evidence="1" key="1">
    <citation type="submission" date="2020-08" db="EMBL/GenBank/DDBJ databases">
        <title>Multicomponent nature underlies the extraordinary mechanical properties of spider dragline silk.</title>
        <authorList>
            <person name="Kono N."/>
            <person name="Nakamura H."/>
            <person name="Mori M."/>
            <person name="Yoshida Y."/>
            <person name="Ohtoshi R."/>
            <person name="Malay A.D."/>
            <person name="Moran D.A.P."/>
            <person name="Tomita M."/>
            <person name="Numata K."/>
            <person name="Arakawa K."/>
        </authorList>
    </citation>
    <scope>NUCLEOTIDE SEQUENCE</scope>
</reference>
<evidence type="ECO:0000313" key="1">
    <source>
        <dbReference type="EMBL" id="GFS79985.1"/>
    </source>
</evidence>
<protein>
    <submittedName>
        <fullName evidence="1">Uncharacterized protein</fullName>
    </submittedName>
</protein>
<comment type="caution">
    <text evidence="1">The sequence shown here is derived from an EMBL/GenBank/DDBJ whole genome shotgun (WGS) entry which is preliminary data.</text>
</comment>
<evidence type="ECO:0000313" key="2">
    <source>
        <dbReference type="Proteomes" id="UP000887013"/>
    </source>
</evidence>
<dbReference type="Proteomes" id="UP000887013">
    <property type="component" value="Unassembled WGS sequence"/>
</dbReference>
<name>A0A8X6MVC2_NEPPI</name>
<proteinExistence type="predicted"/>
<dbReference type="AlphaFoldDB" id="A0A8X6MVC2"/>
<sequence>MLRMCGLVTEEAMAFFKSLSSDCNDTLVGSLSDKDISIDDTPVSLSSFLRTLKMLINTLNSSDEDLEEQSISIVKKKRKTIAGIPGFPLNLRFDRLSISTRWCH</sequence>
<dbReference type="EMBL" id="BMAW01002714">
    <property type="protein sequence ID" value="GFS79985.1"/>
    <property type="molecule type" value="Genomic_DNA"/>
</dbReference>
<organism evidence="1 2">
    <name type="scientific">Nephila pilipes</name>
    <name type="common">Giant wood spider</name>
    <name type="synonym">Nephila maculata</name>
    <dbReference type="NCBI Taxonomy" id="299642"/>
    <lineage>
        <taxon>Eukaryota</taxon>
        <taxon>Metazoa</taxon>
        <taxon>Ecdysozoa</taxon>
        <taxon>Arthropoda</taxon>
        <taxon>Chelicerata</taxon>
        <taxon>Arachnida</taxon>
        <taxon>Araneae</taxon>
        <taxon>Araneomorphae</taxon>
        <taxon>Entelegynae</taxon>
        <taxon>Araneoidea</taxon>
        <taxon>Nephilidae</taxon>
        <taxon>Nephila</taxon>
    </lineage>
</organism>
<keyword evidence="2" id="KW-1185">Reference proteome</keyword>
<gene>
    <name evidence="1" type="ORF">NPIL_319121</name>
</gene>